<dbReference type="SMART" id="SM00020">
    <property type="entry name" value="Tryp_SPc"/>
    <property type="match status" value="1"/>
</dbReference>
<comment type="similarity">
    <text evidence="8">Belongs to the peptidase S1 family. CLIP subfamily.</text>
</comment>
<evidence type="ECO:0000256" key="2">
    <source>
        <dbReference type="ARBA" id="ARBA00022525"/>
    </source>
</evidence>
<dbReference type="SUPFAM" id="SSF50494">
    <property type="entry name" value="Trypsin-like serine proteases"/>
    <property type="match status" value="1"/>
</dbReference>
<keyword evidence="14" id="KW-1185">Reference proteome</keyword>
<keyword evidence="6" id="KW-1015">Disulfide bond</keyword>
<dbReference type="PROSITE" id="PS00134">
    <property type="entry name" value="TRYPSIN_HIS"/>
    <property type="match status" value="1"/>
</dbReference>
<dbReference type="GO" id="GO:0004252">
    <property type="term" value="F:serine-type endopeptidase activity"/>
    <property type="evidence" value="ECO:0007669"/>
    <property type="project" value="InterPro"/>
</dbReference>
<comment type="subcellular location">
    <subcellularLocation>
        <location evidence="1">Secreted</location>
    </subcellularLocation>
</comment>
<reference evidence="13 14" key="1">
    <citation type="submission" date="2015-04" db="EMBL/GenBank/DDBJ databases">
        <authorList>
            <person name="Syromyatnikov M.Y."/>
            <person name="Popov V.N."/>
        </authorList>
    </citation>
    <scope>NUCLEOTIDE SEQUENCE [LARGE SCALE GENOMIC DNA]</scope>
</reference>
<feature type="signal peptide" evidence="11">
    <location>
        <begin position="1"/>
        <end position="19"/>
    </location>
</feature>
<accession>A0A1J1HL01</accession>
<protein>
    <submittedName>
        <fullName evidence="13">CLUMA_CG002345, isoform A</fullName>
    </submittedName>
</protein>
<evidence type="ECO:0000256" key="8">
    <source>
        <dbReference type="ARBA" id="ARBA00024195"/>
    </source>
</evidence>
<dbReference type="InterPro" id="IPR001314">
    <property type="entry name" value="Peptidase_S1A"/>
</dbReference>
<dbReference type="InterPro" id="IPR051487">
    <property type="entry name" value="Ser/Thr_Proteases_Immune/Dev"/>
</dbReference>
<dbReference type="AlphaFoldDB" id="A0A1J1HL01"/>
<dbReference type="Proteomes" id="UP000183832">
    <property type="component" value="Unassembled WGS sequence"/>
</dbReference>
<evidence type="ECO:0000256" key="7">
    <source>
        <dbReference type="ARBA" id="ARBA00023180"/>
    </source>
</evidence>
<feature type="compositionally biased region" description="Polar residues" evidence="10">
    <location>
        <begin position="102"/>
        <end position="120"/>
    </location>
</feature>
<evidence type="ECO:0000256" key="9">
    <source>
        <dbReference type="RuleBase" id="RU363034"/>
    </source>
</evidence>
<dbReference type="InterPro" id="IPR001254">
    <property type="entry name" value="Trypsin_dom"/>
</dbReference>
<evidence type="ECO:0000256" key="1">
    <source>
        <dbReference type="ARBA" id="ARBA00004613"/>
    </source>
</evidence>
<keyword evidence="9" id="KW-0645">Protease</keyword>
<name>A0A1J1HL01_9DIPT</name>
<dbReference type="InterPro" id="IPR009003">
    <property type="entry name" value="Peptidase_S1_PA"/>
</dbReference>
<feature type="region of interest" description="Disordered" evidence="10">
    <location>
        <begin position="102"/>
        <end position="124"/>
    </location>
</feature>
<keyword evidence="5" id="KW-0391">Immunity</keyword>
<dbReference type="OrthoDB" id="547031at2759"/>
<dbReference type="GO" id="GO:0045087">
    <property type="term" value="P:innate immune response"/>
    <property type="evidence" value="ECO:0007669"/>
    <property type="project" value="UniProtKB-KW"/>
</dbReference>
<dbReference type="PROSITE" id="PS00135">
    <property type="entry name" value="TRYPSIN_SER"/>
    <property type="match status" value="1"/>
</dbReference>
<dbReference type="GO" id="GO:0005576">
    <property type="term" value="C:extracellular region"/>
    <property type="evidence" value="ECO:0007669"/>
    <property type="project" value="UniProtKB-SubCell"/>
</dbReference>
<evidence type="ECO:0000259" key="12">
    <source>
        <dbReference type="PROSITE" id="PS50240"/>
    </source>
</evidence>
<evidence type="ECO:0000313" key="14">
    <source>
        <dbReference type="Proteomes" id="UP000183832"/>
    </source>
</evidence>
<evidence type="ECO:0000256" key="10">
    <source>
        <dbReference type="SAM" id="MobiDB-lite"/>
    </source>
</evidence>
<feature type="domain" description="Peptidase S1" evidence="12">
    <location>
        <begin position="145"/>
        <end position="407"/>
    </location>
</feature>
<dbReference type="PROSITE" id="PS50240">
    <property type="entry name" value="TRYPSIN_DOM"/>
    <property type="match status" value="1"/>
</dbReference>
<evidence type="ECO:0000256" key="5">
    <source>
        <dbReference type="ARBA" id="ARBA00022859"/>
    </source>
</evidence>
<evidence type="ECO:0000313" key="13">
    <source>
        <dbReference type="EMBL" id="CRK88611.1"/>
    </source>
</evidence>
<keyword evidence="3" id="KW-0399">Innate immunity</keyword>
<proteinExistence type="inferred from homology"/>
<dbReference type="Gene3D" id="2.40.10.10">
    <property type="entry name" value="Trypsin-like serine proteases"/>
    <property type="match status" value="2"/>
</dbReference>
<dbReference type="PANTHER" id="PTHR24256">
    <property type="entry name" value="TRYPTASE-RELATED"/>
    <property type="match status" value="1"/>
</dbReference>
<evidence type="ECO:0000256" key="4">
    <source>
        <dbReference type="ARBA" id="ARBA00022729"/>
    </source>
</evidence>
<dbReference type="InterPro" id="IPR043504">
    <property type="entry name" value="Peptidase_S1_PA_chymotrypsin"/>
</dbReference>
<keyword evidence="9" id="KW-0378">Hydrolase</keyword>
<dbReference type="CDD" id="cd00190">
    <property type="entry name" value="Tryp_SPc"/>
    <property type="match status" value="1"/>
</dbReference>
<keyword evidence="7" id="KW-0325">Glycoprotein</keyword>
<dbReference type="GO" id="GO:0006508">
    <property type="term" value="P:proteolysis"/>
    <property type="evidence" value="ECO:0007669"/>
    <property type="project" value="UniProtKB-KW"/>
</dbReference>
<dbReference type="FunFam" id="2.40.10.10:FF:000028">
    <property type="entry name" value="Serine protease easter"/>
    <property type="match status" value="1"/>
</dbReference>
<dbReference type="InterPro" id="IPR018114">
    <property type="entry name" value="TRYPSIN_HIS"/>
</dbReference>
<keyword evidence="9" id="KW-0720">Serine protease</keyword>
<dbReference type="PRINTS" id="PR00722">
    <property type="entry name" value="CHYMOTRYPSIN"/>
</dbReference>
<dbReference type="InterPro" id="IPR033116">
    <property type="entry name" value="TRYPSIN_SER"/>
</dbReference>
<dbReference type="EMBL" id="CVRI01000009">
    <property type="protein sequence ID" value="CRK88611.1"/>
    <property type="molecule type" value="Genomic_DNA"/>
</dbReference>
<evidence type="ECO:0000256" key="11">
    <source>
        <dbReference type="SAM" id="SignalP"/>
    </source>
</evidence>
<sequence length="407" mass="45612">MNKTWLALILVFCIKASLTQFSQKCSTSRMRGECIAYDICPFIKKLGTIVYQDDITQLRDRASACRRYGNKLMCCEEGAVDNGSGSGTKPPTIQPTTIMQSTRNPTTNIGATNGNRNQAQRDPLKHPNYRHFKNLKCGIISSNRVANGNDSNLFEFPWAARLGYDNQGFNIEYKCGGTVISDFYVLTAAHCLRFSKPNIKLSTVRLGDWDTSTERDCDYTYPSNPICADPVQDIAVASYTPHPNYDRTNIHNDIGIVRLQEAANFNQRNIRPICLPFTRELQELPGRFVVIGWGRTEDSFNSNILQKASLPLYERDKCLRKFSTLPLKKRIIFIDGQFCAGGEGRVDACRGDSGSSLQAIGTVNNRPRMVQYGIVSYGTTKCGIEVGFPGVYTKTSEYLNFLLDNMQ</sequence>
<feature type="chain" id="PRO_5013153663" evidence="11">
    <location>
        <begin position="20"/>
        <end position="407"/>
    </location>
</feature>
<evidence type="ECO:0000256" key="6">
    <source>
        <dbReference type="ARBA" id="ARBA00023157"/>
    </source>
</evidence>
<keyword evidence="2" id="KW-0964">Secreted</keyword>
<dbReference type="STRING" id="568069.A0A1J1HL01"/>
<dbReference type="Pfam" id="PF00089">
    <property type="entry name" value="Trypsin"/>
    <property type="match status" value="1"/>
</dbReference>
<keyword evidence="4 11" id="KW-0732">Signal</keyword>
<organism evidence="13 14">
    <name type="scientific">Clunio marinus</name>
    <dbReference type="NCBI Taxonomy" id="568069"/>
    <lineage>
        <taxon>Eukaryota</taxon>
        <taxon>Metazoa</taxon>
        <taxon>Ecdysozoa</taxon>
        <taxon>Arthropoda</taxon>
        <taxon>Hexapoda</taxon>
        <taxon>Insecta</taxon>
        <taxon>Pterygota</taxon>
        <taxon>Neoptera</taxon>
        <taxon>Endopterygota</taxon>
        <taxon>Diptera</taxon>
        <taxon>Nematocera</taxon>
        <taxon>Chironomoidea</taxon>
        <taxon>Chironomidae</taxon>
        <taxon>Clunio</taxon>
    </lineage>
</organism>
<evidence type="ECO:0000256" key="3">
    <source>
        <dbReference type="ARBA" id="ARBA00022588"/>
    </source>
</evidence>
<gene>
    <name evidence="13" type="ORF">CLUMA_CG002345</name>
</gene>